<proteinExistence type="predicted"/>
<evidence type="ECO:0000313" key="1">
    <source>
        <dbReference type="EMBL" id="GFX88312.1"/>
    </source>
</evidence>
<name>A0A8X6R9G3_TRICX</name>
<organism evidence="1 2">
    <name type="scientific">Trichonephila clavipes</name>
    <name type="common">Golden silk orbweaver</name>
    <name type="synonym">Nephila clavipes</name>
    <dbReference type="NCBI Taxonomy" id="2585209"/>
    <lineage>
        <taxon>Eukaryota</taxon>
        <taxon>Metazoa</taxon>
        <taxon>Ecdysozoa</taxon>
        <taxon>Arthropoda</taxon>
        <taxon>Chelicerata</taxon>
        <taxon>Arachnida</taxon>
        <taxon>Araneae</taxon>
        <taxon>Araneomorphae</taxon>
        <taxon>Entelegynae</taxon>
        <taxon>Araneoidea</taxon>
        <taxon>Nephilidae</taxon>
        <taxon>Trichonephila</taxon>
    </lineage>
</organism>
<protein>
    <submittedName>
        <fullName evidence="1">Uncharacterized protein</fullName>
    </submittedName>
</protein>
<reference evidence="1" key="1">
    <citation type="submission" date="2020-08" db="EMBL/GenBank/DDBJ databases">
        <title>Multicomponent nature underlies the extraordinary mechanical properties of spider dragline silk.</title>
        <authorList>
            <person name="Kono N."/>
            <person name="Nakamura H."/>
            <person name="Mori M."/>
            <person name="Yoshida Y."/>
            <person name="Ohtoshi R."/>
            <person name="Malay A.D."/>
            <person name="Moran D.A.P."/>
            <person name="Tomita M."/>
            <person name="Numata K."/>
            <person name="Arakawa K."/>
        </authorList>
    </citation>
    <scope>NUCLEOTIDE SEQUENCE</scope>
</reference>
<accession>A0A8X6R9G3</accession>
<keyword evidence="2" id="KW-1185">Reference proteome</keyword>
<dbReference type="Proteomes" id="UP000887159">
    <property type="component" value="Unassembled WGS sequence"/>
</dbReference>
<gene>
    <name evidence="1" type="ORF">TNCV_1705331</name>
</gene>
<sequence>MGISFTRVKAYLHHRVKCCRVATFPKVYSRATINSPNSSSQISCFPNRSPSLNKVATASALCAEASHMGVLISFQIHHNPAFQELISDSKPTVSLLKLQLELIYHQTVH</sequence>
<comment type="caution">
    <text evidence="1">The sequence shown here is derived from an EMBL/GenBank/DDBJ whole genome shotgun (WGS) entry which is preliminary data.</text>
</comment>
<evidence type="ECO:0000313" key="2">
    <source>
        <dbReference type="Proteomes" id="UP000887159"/>
    </source>
</evidence>
<dbReference type="AlphaFoldDB" id="A0A8X6R9G3"/>
<dbReference type="EMBL" id="BMAU01021051">
    <property type="protein sequence ID" value="GFX88312.1"/>
    <property type="molecule type" value="Genomic_DNA"/>
</dbReference>